<keyword evidence="2" id="KW-1185">Reference proteome</keyword>
<dbReference type="Pfam" id="PF20113">
    <property type="entry name" value="DUF6503"/>
    <property type="match status" value="1"/>
</dbReference>
<sequence length="301" mass="34248">MRNIVWTTFCTLVLLASSCKQTKKEEVVPISVQKSQKETVMVPDSWIANRVAKAHSRLTGSESGKVIWDAMEAHGGLERWYKNGAVSFRFNYQPLDGGTPRDTYQVIDPWSSRARHYQVGDSTSQYGWDGKKAWTIAKDSTTFPYNTRFWSLTPYFFMAQPFVLDGTGVNLELLPQKRFKGRSYNVVKVSFDEGTGDAPDDYYVLYLDAETKQLRVIRYIVSYPGYFEKGKHLPEKLMELSGKQVVEGITFPANYRTYWLTEDETAGEHITNIKLSDVAFDPSLEADHFNIPEGATVLEGL</sequence>
<comment type="caution">
    <text evidence="1">The sequence shown here is derived from an EMBL/GenBank/DDBJ whole genome shotgun (WGS) entry which is preliminary data.</text>
</comment>
<evidence type="ECO:0000313" key="2">
    <source>
        <dbReference type="Proteomes" id="UP000291981"/>
    </source>
</evidence>
<evidence type="ECO:0008006" key="3">
    <source>
        <dbReference type="Google" id="ProtNLM"/>
    </source>
</evidence>
<protein>
    <recommendedName>
        <fullName evidence="3">Outer membrane lipoprotein-sorting protein</fullName>
    </recommendedName>
</protein>
<reference evidence="1 2" key="1">
    <citation type="submission" date="2019-02" db="EMBL/GenBank/DDBJ databases">
        <title>Draft genome sequence of Muricauda sp. 176CP4-71.</title>
        <authorList>
            <person name="Park J.-S."/>
        </authorList>
    </citation>
    <scope>NUCLEOTIDE SEQUENCE [LARGE SCALE GENOMIC DNA]</scope>
    <source>
        <strain evidence="1 2">176CP4-71</strain>
    </source>
</reference>
<dbReference type="Proteomes" id="UP000291981">
    <property type="component" value="Unassembled WGS sequence"/>
</dbReference>
<name>A0A4Q8QHU1_9FLAO</name>
<dbReference type="OrthoDB" id="282859at2"/>
<dbReference type="RefSeq" id="WP_130615359.1">
    <property type="nucleotide sequence ID" value="NZ_SGIU01000002.1"/>
</dbReference>
<dbReference type="EMBL" id="SGIU01000002">
    <property type="protein sequence ID" value="TAI48019.1"/>
    <property type="molecule type" value="Genomic_DNA"/>
</dbReference>
<dbReference type="PROSITE" id="PS51257">
    <property type="entry name" value="PROKAR_LIPOPROTEIN"/>
    <property type="match status" value="1"/>
</dbReference>
<dbReference type="AlphaFoldDB" id="A0A4Q8QHU1"/>
<evidence type="ECO:0000313" key="1">
    <source>
        <dbReference type="EMBL" id="TAI48019.1"/>
    </source>
</evidence>
<proteinExistence type="predicted"/>
<dbReference type="InterPro" id="IPR045444">
    <property type="entry name" value="DUF6503"/>
</dbReference>
<accession>A0A4Q8QHU1</accession>
<gene>
    <name evidence="1" type="ORF">EW142_15325</name>
</gene>
<organism evidence="1 2">
    <name type="scientific">Flagellimonas allohymeniacidonis</name>
    <dbReference type="NCBI Taxonomy" id="2517819"/>
    <lineage>
        <taxon>Bacteria</taxon>
        <taxon>Pseudomonadati</taxon>
        <taxon>Bacteroidota</taxon>
        <taxon>Flavobacteriia</taxon>
        <taxon>Flavobacteriales</taxon>
        <taxon>Flavobacteriaceae</taxon>
        <taxon>Flagellimonas</taxon>
    </lineage>
</organism>